<reference evidence="2" key="1">
    <citation type="submission" date="2014-12" db="EMBL/GenBank/DDBJ databases">
        <title>Insight into the proteome of Arion vulgaris.</title>
        <authorList>
            <person name="Aradska J."/>
            <person name="Bulat T."/>
            <person name="Smidak R."/>
            <person name="Sarate P."/>
            <person name="Gangsoo J."/>
            <person name="Sialana F."/>
            <person name="Bilban M."/>
            <person name="Lubec G."/>
        </authorList>
    </citation>
    <scope>NUCLEOTIDE SEQUENCE</scope>
    <source>
        <tissue evidence="2">Skin</tissue>
    </source>
</reference>
<organism evidence="2">
    <name type="scientific">Arion vulgaris</name>
    <dbReference type="NCBI Taxonomy" id="1028688"/>
    <lineage>
        <taxon>Eukaryota</taxon>
        <taxon>Metazoa</taxon>
        <taxon>Spiralia</taxon>
        <taxon>Lophotrochozoa</taxon>
        <taxon>Mollusca</taxon>
        <taxon>Gastropoda</taxon>
        <taxon>Heterobranchia</taxon>
        <taxon>Euthyneura</taxon>
        <taxon>Panpulmonata</taxon>
        <taxon>Eupulmonata</taxon>
        <taxon>Stylommatophora</taxon>
        <taxon>Helicina</taxon>
        <taxon>Arionoidea</taxon>
        <taxon>Arionidae</taxon>
        <taxon>Arion</taxon>
    </lineage>
</organism>
<protein>
    <submittedName>
        <fullName evidence="2">Uncharacterized protein</fullName>
    </submittedName>
</protein>
<proteinExistence type="predicted"/>
<name>A0A0B6Y782_9EUPU</name>
<feature type="compositionally biased region" description="Polar residues" evidence="1">
    <location>
        <begin position="81"/>
        <end position="96"/>
    </location>
</feature>
<feature type="non-terminal residue" evidence="2">
    <location>
        <position position="145"/>
    </location>
</feature>
<feature type="non-terminal residue" evidence="2">
    <location>
        <position position="1"/>
    </location>
</feature>
<feature type="compositionally biased region" description="Basic and acidic residues" evidence="1">
    <location>
        <begin position="132"/>
        <end position="145"/>
    </location>
</feature>
<feature type="region of interest" description="Disordered" evidence="1">
    <location>
        <begin position="58"/>
        <end position="145"/>
    </location>
</feature>
<dbReference type="AlphaFoldDB" id="A0A0B6Y782"/>
<dbReference type="EMBL" id="HACG01004841">
    <property type="protein sequence ID" value="CEK51706.1"/>
    <property type="molecule type" value="Transcribed_RNA"/>
</dbReference>
<evidence type="ECO:0000256" key="1">
    <source>
        <dbReference type="SAM" id="MobiDB-lite"/>
    </source>
</evidence>
<evidence type="ECO:0000313" key="2">
    <source>
        <dbReference type="EMBL" id="CEK51706.1"/>
    </source>
</evidence>
<gene>
    <name evidence="2" type="primary">ORF14159</name>
</gene>
<accession>A0A0B6Y782</accession>
<sequence>RNLDVALRLGWNISMIDKMTVTKDQIDFPDAVAMKSASNTRTSAPNVELLLNDGQTHERTVRRINSDSVIEQAPGDRFSSHSDTSSIYSGSDVTHTSLDDLDAPDADLSGIGKSLAGSDDEDGYAESAESISIRDAERDCLEKEP</sequence>